<keyword evidence="2" id="KW-0488">Methylation</keyword>
<feature type="transmembrane region" description="Helical" evidence="7">
    <location>
        <begin position="211"/>
        <end position="233"/>
    </location>
</feature>
<evidence type="ECO:0000313" key="10">
    <source>
        <dbReference type="Proteomes" id="UP001346869"/>
    </source>
</evidence>
<keyword evidence="10" id="KW-1185">Reference proteome</keyword>
<evidence type="ECO:0000256" key="2">
    <source>
        <dbReference type="ARBA" id="ARBA00022481"/>
    </source>
</evidence>
<dbReference type="Gene3D" id="1.10.238.10">
    <property type="entry name" value="EF-hand"/>
    <property type="match status" value="2"/>
</dbReference>
<keyword evidence="4" id="KW-0677">Repeat</keyword>
<evidence type="ECO:0000256" key="4">
    <source>
        <dbReference type="ARBA" id="ARBA00022737"/>
    </source>
</evidence>
<dbReference type="PANTHER" id="PTHR16244">
    <property type="entry name" value="CEROID-LIPOFUSCINOSIS NEURONAL PROTEIN 6"/>
    <property type="match status" value="1"/>
</dbReference>
<reference evidence="9 10" key="1">
    <citation type="journal article" date="2023" name="Genes (Basel)">
        <title>Chromosome-Level Genome Assembly and Circadian Gene Repertoire of the Patagonia Blennie Eleginops maclovinus-The Closest Ancestral Proxy of Antarctic Cryonotothenioids.</title>
        <authorList>
            <person name="Cheng C.C."/>
            <person name="Rivera-Colon A.G."/>
            <person name="Minhas B.F."/>
            <person name="Wilson L."/>
            <person name="Rayamajhi N."/>
            <person name="Vargas-Chacoff L."/>
            <person name="Catchen J.M."/>
        </authorList>
    </citation>
    <scope>NUCLEOTIDE SEQUENCE [LARGE SCALE GENOMIC DNA]</scope>
    <source>
        <strain evidence="9">JMC-PN-2008</strain>
    </source>
</reference>
<dbReference type="EMBL" id="JAUZQC010000008">
    <property type="protein sequence ID" value="KAK5866771.1"/>
    <property type="molecule type" value="Genomic_DNA"/>
</dbReference>
<dbReference type="InterPro" id="IPR029255">
    <property type="entry name" value="CLN6"/>
</dbReference>
<dbReference type="GO" id="GO:0016020">
    <property type="term" value="C:membrane"/>
    <property type="evidence" value="ECO:0007669"/>
    <property type="project" value="TreeGrafter"/>
</dbReference>
<evidence type="ECO:0000256" key="6">
    <source>
        <dbReference type="ARBA" id="ARBA00037485"/>
    </source>
</evidence>
<keyword evidence="7" id="KW-0812">Transmembrane</keyword>
<feature type="transmembrane region" description="Helical" evidence="7">
    <location>
        <begin position="100"/>
        <end position="121"/>
    </location>
</feature>
<evidence type="ECO:0000256" key="3">
    <source>
        <dbReference type="ARBA" id="ARBA00022723"/>
    </source>
</evidence>
<sequence>MQPFTRRRQTPALHAASFMSSRPAGSAEVLPKPPFQLDLWLGFTLHSWILDVGRPLVTLVLPADLFPLNRPAAAEYLHLLYNICTPLVLLKMLERSPRSLPPLAIHLGMITVAMGTSLHLATDAITRRLVLIGYQLHLSVRDNPIMKELRPPALIDAFEVLCFFDDTLGHLMWCFPFFLVIFLFFSGCFCHRTQEDKMPLAAWMLLIPSAAYYWFLIAEGQTFILFIFTFFAMTATVMHQRRRGLVPDANGLFMLYSFSAALLLLAFWVSCLWSDDVLRRKHPGLIYIPQPRAAKFLTQDQINEYKECFSLYDRQRRGKIEGRELITVMRCLGSSPTPSEVQRHLLIHTEAGGELDFSTFLSIMHRQLQQEAPQEEILEALTRADKEQRGFLLASELRAKLTGLGERLTHREVDELLQDAGVGSDGRVHCEQFAEAVTRTAAAKH</sequence>
<comment type="caution">
    <text evidence="9">The sequence shown here is derived from an EMBL/GenBank/DDBJ whole genome shotgun (WGS) entry which is preliminary data.</text>
</comment>
<dbReference type="InterPro" id="IPR002048">
    <property type="entry name" value="EF_hand_dom"/>
</dbReference>
<dbReference type="Pfam" id="PF15156">
    <property type="entry name" value="CLN6"/>
    <property type="match status" value="1"/>
</dbReference>
<accession>A0AAN8AL68</accession>
<evidence type="ECO:0000256" key="5">
    <source>
        <dbReference type="ARBA" id="ARBA00022837"/>
    </source>
</evidence>
<dbReference type="Proteomes" id="UP001346869">
    <property type="component" value="Unassembled WGS sequence"/>
</dbReference>
<proteinExistence type="inferred from homology"/>
<organism evidence="9 10">
    <name type="scientific">Eleginops maclovinus</name>
    <name type="common">Patagonian blennie</name>
    <name type="synonym">Eleginus maclovinus</name>
    <dbReference type="NCBI Taxonomy" id="56733"/>
    <lineage>
        <taxon>Eukaryota</taxon>
        <taxon>Metazoa</taxon>
        <taxon>Chordata</taxon>
        <taxon>Craniata</taxon>
        <taxon>Vertebrata</taxon>
        <taxon>Euteleostomi</taxon>
        <taxon>Actinopterygii</taxon>
        <taxon>Neopterygii</taxon>
        <taxon>Teleostei</taxon>
        <taxon>Neoteleostei</taxon>
        <taxon>Acanthomorphata</taxon>
        <taxon>Eupercaria</taxon>
        <taxon>Perciformes</taxon>
        <taxon>Notothenioidei</taxon>
        <taxon>Eleginopidae</taxon>
        <taxon>Eleginops</taxon>
    </lineage>
</organism>
<feature type="transmembrane region" description="Helical" evidence="7">
    <location>
        <begin position="253"/>
        <end position="273"/>
    </location>
</feature>
<evidence type="ECO:0000313" key="9">
    <source>
        <dbReference type="EMBL" id="KAK5866771.1"/>
    </source>
</evidence>
<keyword evidence="7" id="KW-0472">Membrane</keyword>
<feature type="domain" description="EF-hand" evidence="8">
    <location>
        <begin position="300"/>
        <end position="335"/>
    </location>
</feature>
<reference evidence="9 10" key="2">
    <citation type="journal article" date="2023" name="Mol. Biol. Evol.">
        <title>Genomics of Secondarily Temperate Adaptation in the Only Non-Antarctic Icefish.</title>
        <authorList>
            <person name="Rivera-Colon A.G."/>
            <person name="Rayamajhi N."/>
            <person name="Minhas B.F."/>
            <person name="Madrigal G."/>
            <person name="Bilyk K.T."/>
            <person name="Yoon V."/>
            <person name="Hune M."/>
            <person name="Gregory S."/>
            <person name="Cheng C.H.C."/>
            <person name="Catchen J.M."/>
        </authorList>
    </citation>
    <scope>NUCLEOTIDE SEQUENCE [LARGE SCALE GENOMIC DNA]</scope>
    <source>
        <strain evidence="9">JMC-PN-2008</strain>
    </source>
</reference>
<dbReference type="PANTHER" id="PTHR16244:SF2">
    <property type="entry name" value="CEROID-LIPOFUSCINOSIS NEURONAL PROTEIN 6"/>
    <property type="match status" value="1"/>
</dbReference>
<dbReference type="GO" id="GO:0005783">
    <property type="term" value="C:endoplasmic reticulum"/>
    <property type="evidence" value="ECO:0007669"/>
    <property type="project" value="TreeGrafter"/>
</dbReference>
<dbReference type="GO" id="GO:0007040">
    <property type="term" value="P:lysosome organization"/>
    <property type="evidence" value="ECO:0007669"/>
    <property type="project" value="TreeGrafter"/>
</dbReference>
<comment type="similarity">
    <text evidence="1">Belongs to the calmodulin family.</text>
</comment>
<evidence type="ECO:0000256" key="7">
    <source>
        <dbReference type="SAM" id="Phobius"/>
    </source>
</evidence>
<dbReference type="SUPFAM" id="SSF47473">
    <property type="entry name" value="EF-hand"/>
    <property type="match status" value="1"/>
</dbReference>
<gene>
    <name evidence="9" type="ORF">PBY51_011319</name>
</gene>
<evidence type="ECO:0000256" key="1">
    <source>
        <dbReference type="ARBA" id="ARBA00009763"/>
    </source>
</evidence>
<evidence type="ECO:0000259" key="8">
    <source>
        <dbReference type="PROSITE" id="PS50222"/>
    </source>
</evidence>
<feature type="transmembrane region" description="Helical" evidence="7">
    <location>
        <begin position="170"/>
        <end position="190"/>
    </location>
</feature>
<keyword evidence="3" id="KW-0479">Metal-binding</keyword>
<name>A0AAN8AL68_ELEMC</name>
<dbReference type="PROSITE" id="PS50222">
    <property type="entry name" value="EF_HAND_2"/>
    <property type="match status" value="1"/>
</dbReference>
<keyword evidence="5" id="KW-0106">Calcium</keyword>
<dbReference type="FunFam" id="1.10.238.10:FF:000527">
    <property type="entry name" value="Calmodulin-3"/>
    <property type="match status" value="1"/>
</dbReference>
<dbReference type="GO" id="GO:0005509">
    <property type="term" value="F:calcium ion binding"/>
    <property type="evidence" value="ECO:0007669"/>
    <property type="project" value="InterPro"/>
</dbReference>
<dbReference type="AlphaFoldDB" id="A0AAN8AL68"/>
<dbReference type="CDD" id="cd00051">
    <property type="entry name" value="EFh"/>
    <property type="match status" value="1"/>
</dbReference>
<keyword evidence="7" id="KW-1133">Transmembrane helix</keyword>
<comment type="function">
    <text evidence="6">Calmodulin acts as part of a calcium signal transduction pathway by mediating the control of a large number of enzymes, ion channels, aquaporins and other proteins through calcium-binding. Calcium-binding is required for the activation of calmodulin. Among the enzymes to be stimulated by the calmodulin-calcium complex are a number of protein kinases, such as myosin light-chain kinases and calmodulin-dependent protein kinase type II (CaMK2), and phosphatases.</text>
</comment>
<dbReference type="InterPro" id="IPR011992">
    <property type="entry name" value="EF-hand-dom_pair"/>
</dbReference>
<protein>
    <recommendedName>
        <fullName evidence="8">EF-hand domain-containing protein</fullName>
    </recommendedName>
</protein>